<evidence type="ECO:0000313" key="3">
    <source>
        <dbReference type="EMBL" id="MBA4652054.1"/>
    </source>
</evidence>
<name>A0A7C8ZUW9_OPUST</name>
<feature type="compositionally biased region" description="Polar residues" evidence="2">
    <location>
        <begin position="57"/>
        <end position="69"/>
    </location>
</feature>
<dbReference type="InterPro" id="IPR008406">
    <property type="entry name" value="DRM/ARP"/>
</dbReference>
<accession>A0A7C8ZUW9</accession>
<dbReference type="Pfam" id="PF05564">
    <property type="entry name" value="Auxin_repressed"/>
    <property type="match status" value="1"/>
</dbReference>
<organism evidence="3">
    <name type="scientific">Opuntia streptacantha</name>
    <name type="common">Prickly pear cactus</name>
    <name type="synonym">Opuntia cardona</name>
    <dbReference type="NCBI Taxonomy" id="393608"/>
    <lineage>
        <taxon>Eukaryota</taxon>
        <taxon>Viridiplantae</taxon>
        <taxon>Streptophyta</taxon>
        <taxon>Embryophyta</taxon>
        <taxon>Tracheophyta</taxon>
        <taxon>Spermatophyta</taxon>
        <taxon>Magnoliopsida</taxon>
        <taxon>eudicotyledons</taxon>
        <taxon>Gunneridae</taxon>
        <taxon>Pentapetalae</taxon>
        <taxon>Caryophyllales</taxon>
        <taxon>Cactineae</taxon>
        <taxon>Cactaceae</taxon>
        <taxon>Opuntioideae</taxon>
        <taxon>Opuntia</taxon>
    </lineage>
</organism>
<proteinExistence type="inferred from homology"/>
<feature type="compositionally biased region" description="Basic and acidic residues" evidence="2">
    <location>
        <begin position="36"/>
        <end position="52"/>
    </location>
</feature>
<evidence type="ECO:0000256" key="1">
    <source>
        <dbReference type="ARBA" id="ARBA00010502"/>
    </source>
</evidence>
<feature type="compositionally biased region" description="Pro residues" evidence="2">
    <location>
        <begin position="85"/>
        <end position="98"/>
    </location>
</feature>
<dbReference type="PANTHER" id="PTHR33565:SF1">
    <property type="entry name" value="DORMANCY-ASSOCIATED PROTEIN HOMOLOG 3"/>
    <property type="match status" value="1"/>
</dbReference>
<dbReference type="AlphaFoldDB" id="A0A7C8ZUW9"/>
<reference evidence="3" key="1">
    <citation type="journal article" date="2013" name="J. Plant Res.">
        <title>Effect of fungi and light on seed germination of three Opuntia species from semiarid lands of central Mexico.</title>
        <authorList>
            <person name="Delgado-Sanchez P."/>
            <person name="Jimenez-Bremont J.F."/>
            <person name="Guerrero-Gonzalez Mde L."/>
            <person name="Flores J."/>
        </authorList>
    </citation>
    <scope>NUCLEOTIDE SEQUENCE</scope>
    <source>
        <tissue evidence="3">Cladode</tissue>
    </source>
</reference>
<feature type="region of interest" description="Disordered" evidence="2">
    <location>
        <begin position="1"/>
        <end position="135"/>
    </location>
</feature>
<comment type="similarity">
    <text evidence="1">Belongs to the DRM1/ARP family.</text>
</comment>
<dbReference type="EMBL" id="GISG01172806">
    <property type="protein sequence ID" value="MBA4652054.1"/>
    <property type="molecule type" value="Transcribed_RNA"/>
</dbReference>
<protein>
    <submittedName>
        <fullName evidence="3">Uncharacterized protein</fullName>
    </submittedName>
</protein>
<evidence type="ECO:0000256" key="2">
    <source>
        <dbReference type="SAM" id="MobiDB-lite"/>
    </source>
</evidence>
<reference evidence="3" key="2">
    <citation type="submission" date="2020-07" db="EMBL/GenBank/DDBJ databases">
        <authorList>
            <person name="Vera ALvarez R."/>
            <person name="Arias-Moreno D.M."/>
            <person name="Jimenez-Jacinto V."/>
            <person name="Jimenez-Bremont J.F."/>
            <person name="Swaminathan K."/>
            <person name="Moose S.P."/>
            <person name="Guerrero-Gonzalez M.L."/>
            <person name="Marino-Ramirez L."/>
            <person name="Landsman D."/>
            <person name="Rodriguez-Kessler M."/>
            <person name="Delgado-Sanchez P."/>
        </authorList>
    </citation>
    <scope>NUCLEOTIDE SEQUENCE</scope>
    <source>
        <tissue evidence="3">Cladode</tissue>
    </source>
</reference>
<feature type="compositionally biased region" description="Basic and acidic residues" evidence="2">
    <location>
        <begin position="102"/>
        <end position="112"/>
    </location>
</feature>
<dbReference type="PANTHER" id="PTHR33565">
    <property type="entry name" value="DORMANCY-ASSOCIATED PROTEIN 1"/>
    <property type="match status" value="1"/>
</dbReference>
<sequence>MGLLEKLWDDTVAGPRPDSGLGRLRKFNTFSFRSSSGRDSDGMSGRSTREEAMSAAADNQETMRVTRSITIVRPAGYNQTSGSPPVSPAGDTPPPSPFSDPGRSDSGGDPHQMRMKRRRTRAEPEALLLLTMSEI</sequence>